<dbReference type="RefSeq" id="WP_051527703.1">
    <property type="nucleotide sequence ID" value="NZ_JBHLZN010000001.1"/>
</dbReference>
<reference evidence="1 2" key="1">
    <citation type="submission" date="2024-09" db="EMBL/GenBank/DDBJ databases">
        <authorList>
            <person name="Sun Q."/>
            <person name="Mori K."/>
        </authorList>
    </citation>
    <scope>NUCLEOTIDE SEQUENCE [LARGE SCALE GENOMIC DNA]</scope>
    <source>
        <strain evidence="1 2">ATCC 51285</strain>
    </source>
</reference>
<sequence length="156" mass="17517">MSKGAAQEFEQAFFAGLQALDDSSFPKRCANCGREYASQQDFLLQTQQVRDDCTGLKEGWDEQDRTVVEVFRNCLCGSTLMTFCGDRRDFSPEGMERRRRFDALLKMLEQKGVQPEQGRQLLLSAMRGQRAELLQKLGLTPLSTPATGALPDNLSD</sequence>
<evidence type="ECO:0000313" key="2">
    <source>
        <dbReference type="Proteomes" id="UP001589628"/>
    </source>
</evidence>
<accession>A0ABV5Z7Q1</accession>
<proteinExistence type="predicted"/>
<dbReference type="Proteomes" id="UP001589628">
    <property type="component" value="Unassembled WGS sequence"/>
</dbReference>
<comment type="caution">
    <text evidence="1">The sequence shown here is derived from an EMBL/GenBank/DDBJ whole genome shotgun (WGS) entry which is preliminary data.</text>
</comment>
<evidence type="ECO:0000313" key="1">
    <source>
        <dbReference type="EMBL" id="MFB9885307.1"/>
    </source>
</evidence>
<gene>
    <name evidence="1" type="ORF">ACFFLH_02610</name>
</gene>
<keyword evidence="2" id="KW-1185">Reference proteome</keyword>
<dbReference type="EMBL" id="JBHLZN010000001">
    <property type="protein sequence ID" value="MFB9885307.1"/>
    <property type="molecule type" value="Genomic_DNA"/>
</dbReference>
<organism evidence="1 2">
    <name type="scientific">Balneatrix alpica</name>
    <dbReference type="NCBI Taxonomy" id="75684"/>
    <lineage>
        <taxon>Bacteria</taxon>
        <taxon>Pseudomonadati</taxon>
        <taxon>Pseudomonadota</taxon>
        <taxon>Gammaproteobacteria</taxon>
        <taxon>Oceanospirillales</taxon>
        <taxon>Balneatrichaceae</taxon>
        <taxon>Balneatrix</taxon>
    </lineage>
</organism>
<name>A0ABV5Z7Q1_9GAMM</name>
<protein>
    <submittedName>
        <fullName evidence="1">Oxidoreductase</fullName>
    </submittedName>
</protein>